<protein>
    <submittedName>
        <fullName evidence="4">Rab-GAP TBC domain-containing protein</fullName>
    </submittedName>
</protein>
<dbReference type="InterPro" id="IPR045913">
    <property type="entry name" value="TBC20/Gyp8-like"/>
</dbReference>
<evidence type="ECO:0000313" key="4">
    <source>
        <dbReference type="WBParaSite" id="TMUE_1000005968.1"/>
    </source>
</evidence>
<evidence type="ECO:0000313" key="3">
    <source>
        <dbReference type="Proteomes" id="UP000046395"/>
    </source>
</evidence>
<dbReference type="Gene3D" id="1.10.8.1310">
    <property type="match status" value="1"/>
</dbReference>
<dbReference type="GO" id="GO:0006888">
    <property type="term" value="P:endoplasmic reticulum to Golgi vesicle-mediated transport"/>
    <property type="evidence" value="ECO:0007669"/>
    <property type="project" value="TreeGrafter"/>
</dbReference>
<dbReference type="PANTHER" id="PTHR20913">
    <property type="entry name" value="TBC1 DOMAIN FAMILY MEMBER 20/GTPASE"/>
    <property type="match status" value="1"/>
</dbReference>
<sequence length="291" mass="34221">MEAIIFCITKLISAVHNYCKISKAEKVRYYSEIFRARPFNIHCSRQQRISSLCELMEEVEEELLNGKQKAGNADQKLGTIVELAQREGGFGSDQTRRKIWRLLSEQFAETHMYEEVLSRPTFQDIISHKEFDQVQADVRRTLLRFPPNTTDSDRHELLEALTPLIIKVLIAYPEARYYQGFHDICLTVLLVLGPTDALFVSYNLAKNFFSRFLEQPMEYASEHLERIYMIVANEDWYLYDHLVSNEVPIIFALSWIITWFSHDLKHYESITRLFDFFMASHKNGDYFTGFD</sequence>
<dbReference type="InterPro" id="IPR035969">
    <property type="entry name" value="Rab-GAP_TBC_sf"/>
</dbReference>
<dbReference type="Gene3D" id="1.10.472.80">
    <property type="entry name" value="Ypt/Rab-GAP domain of gyp1p, domain 3"/>
    <property type="match status" value="1"/>
</dbReference>
<dbReference type="PANTHER" id="PTHR20913:SF7">
    <property type="entry name" value="RE60063P"/>
    <property type="match status" value="1"/>
</dbReference>
<dbReference type="GO" id="GO:0005789">
    <property type="term" value="C:endoplasmic reticulum membrane"/>
    <property type="evidence" value="ECO:0007669"/>
    <property type="project" value="TreeGrafter"/>
</dbReference>
<organism evidence="3 4">
    <name type="scientific">Trichuris muris</name>
    <name type="common">Mouse whipworm</name>
    <dbReference type="NCBI Taxonomy" id="70415"/>
    <lineage>
        <taxon>Eukaryota</taxon>
        <taxon>Metazoa</taxon>
        <taxon>Ecdysozoa</taxon>
        <taxon>Nematoda</taxon>
        <taxon>Enoplea</taxon>
        <taxon>Dorylaimia</taxon>
        <taxon>Trichinellida</taxon>
        <taxon>Trichuridae</taxon>
        <taxon>Trichuris</taxon>
    </lineage>
</organism>
<evidence type="ECO:0000259" key="2">
    <source>
        <dbReference type="PROSITE" id="PS50086"/>
    </source>
</evidence>
<proteinExistence type="predicted"/>
<keyword evidence="3" id="KW-1185">Reference proteome</keyword>
<dbReference type="Pfam" id="PF00566">
    <property type="entry name" value="RabGAP-TBC"/>
    <property type="match status" value="1"/>
</dbReference>
<keyword evidence="1" id="KW-0343">GTPase activation</keyword>
<dbReference type="STRING" id="70415.A0A5S6QFI2"/>
<dbReference type="SMART" id="SM00164">
    <property type="entry name" value="TBC"/>
    <property type="match status" value="1"/>
</dbReference>
<dbReference type="SUPFAM" id="SSF47923">
    <property type="entry name" value="Ypt/Rab-GAP domain of gyp1p"/>
    <property type="match status" value="2"/>
</dbReference>
<dbReference type="PROSITE" id="PS50086">
    <property type="entry name" value="TBC_RABGAP"/>
    <property type="match status" value="1"/>
</dbReference>
<dbReference type="AlphaFoldDB" id="A0A5S6QFI2"/>
<name>A0A5S6QFI2_TRIMR</name>
<dbReference type="InterPro" id="IPR000195">
    <property type="entry name" value="Rab-GAP-TBC_dom"/>
</dbReference>
<accession>A0A5S6QFI2</accession>
<dbReference type="WBParaSite" id="TMUE_1000005968.1">
    <property type="protein sequence ID" value="TMUE_1000005968.1"/>
    <property type="gene ID" value="WBGene00302594"/>
</dbReference>
<dbReference type="GO" id="GO:0005096">
    <property type="term" value="F:GTPase activator activity"/>
    <property type="evidence" value="ECO:0007669"/>
    <property type="project" value="UniProtKB-KW"/>
</dbReference>
<reference evidence="4" key="1">
    <citation type="submission" date="2019-12" db="UniProtKB">
        <authorList>
            <consortium name="WormBaseParasite"/>
        </authorList>
    </citation>
    <scope>IDENTIFICATION</scope>
</reference>
<feature type="domain" description="Rab-GAP TBC" evidence="2">
    <location>
        <begin position="90"/>
        <end position="281"/>
    </location>
</feature>
<dbReference type="Proteomes" id="UP000046395">
    <property type="component" value="Unassembled WGS sequence"/>
</dbReference>
<evidence type="ECO:0000256" key="1">
    <source>
        <dbReference type="ARBA" id="ARBA00022468"/>
    </source>
</evidence>